<dbReference type="EC" id="4.2.1.1" evidence="2 8"/>
<dbReference type="SUPFAM" id="SSF53056">
    <property type="entry name" value="beta-carbonic anhydrase, cab"/>
    <property type="match status" value="1"/>
</dbReference>
<comment type="cofactor">
    <cofactor evidence="7">
        <name>Zn(2+)</name>
        <dbReference type="ChEBI" id="CHEBI:29105"/>
    </cofactor>
    <text evidence="7">Binds 1 zinc ion per subunit.</text>
</comment>
<dbReference type="AlphaFoldDB" id="A0A0C3QD72"/>
<feature type="binding site" evidence="7">
    <location>
        <position position="211"/>
    </location>
    <ligand>
        <name>Zn(2+)</name>
        <dbReference type="ChEBI" id="CHEBI:29105"/>
    </ligand>
</feature>
<feature type="region of interest" description="Disordered" evidence="9">
    <location>
        <begin position="16"/>
        <end position="103"/>
    </location>
</feature>
<dbReference type="InterPro" id="IPR001765">
    <property type="entry name" value="Carbonic_anhydrase"/>
</dbReference>
<protein>
    <recommendedName>
        <fullName evidence="2 8">Carbonic anhydrase</fullName>
        <ecNumber evidence="2 8">4.2.1.1</ecNumber>
    </recommendedName>
    <alternativeName>
        <fullName evidence="8">Carbonate dehydratase</fullName>
    </alternativeName>
</protein>
<organism evidence="10 11">
    <name type="scientific">Tulasnella calospora MUT 4182</name>
    <dbReference type="NCBI Taxonomy" id="1051891"/>
    <lineage>
        <taxon>Eukaryota</taxon>
        <taxon>Fungi</taxon>
        <taxon>Dikarya</taxon>
        <taxon>Basidiomycota</taxon>
        <taxon>Agaricomycotina</taxon>
        <taxon>Agaricomycetes</taxon>
        <taxon>Cantharellales</taxon>
        <taxon>Tulasnellaceae</taxon>
        <taxon>Tulasnella</taxon>
    </lineage>
</organism>
<dbReference type="PANTHER" id="PTHR11002:SF76">
    <property type="entry name" value="CARBONIC ANHYDRASE"/>
    <property type="match status" value="1"/>
</dbReference>
<dbReference type="InterPro" id="IPR036874">
    <property type="entry name" value="Carbonic_anhydrase_sf"/>
</dbReference>
<dbReference type="GO" id="GO:0034599">
    <property type="term" value="P:cellular response to oxidative stress"/>
    <property type="evidence" value="ECO:0007669"/>
    <property type="project" value="TreeGrafter"/>
</dbReference>
<comment type="function">
    <text evidence="8">Reversible hydration of carbon dioxide.</text>
</comment>
<keyword evidence="3 7" id="KW-0479">Metal-binding</keyword>
<dbReference type="Gene3D" id="3.40.1050.10">
    <property type="entry name" value="Carbonic anhydrase"/>
    <property type="match status" value="1"/>
</dbReference>
<dbReference type="Pfam" id="PF00484">
    <property type="entry name" value="Pro_CA"/>
    <property type="match status" value="1"/>
</dbReference>
<accession>A0A0C3QD72</accession>
<evidence type="ECO:0000256" key="7">
    <source>
        <dbReference type="PIRSR" id="PIRSR601765-1"/>
    </source>
</evidence>
<proteinExistence type="inferred from homology"/>
<dbReference type="OrthoDB" id="10248475at2759"/>
<reference evidence="10 11" key="1">
    <citation type="submission" date="2014-04" db="EMBL/GenBank/DDBJ databases">
        <authorList>
            <consortium name="DOE Joint Genome Institute"/>
            <person name="Kuo A."/>
            <person name="Girlanda M."/>
            <person name="Perotto S."/>
            <person name="Kohler A."/>
            <person name="Nagy L.G."/>
            <person name="Floudas D."/>
            <person name="Copeland A."/>
            <person name="Barry K.W."/>
            <person name="Cichocki N."/>
            <person name="Veneault-Fourrey C."/>
            <person name="LaButti K."/>
            <person name="Lindquist E.A."/>
            <person name="Lipzen A."/>
            <person name="Lundell T."/>
            <person name="Morin E."/>
            <person name="Murat C."/>
            <person name="Sun H."/>
            <person name="Tunlid A."/>
            <person name="Henrissat B."/>
            <person name="Grigoriev I.V."/>
            <person name="Hibbett D.S."/>
            <person name="Martin F."/>
            <person name="Nordberg H.P."/>
            <person name="Cantor M.N."/>
            <person name="Hua S.X."/>
        </authorList>
    </citation>
    <scope>NUCLEOTIDE SEQUENCE [LARGE SCALE GENOMIC DNA]</scope>
    <source>
        <strain evidence="10 11">MUT 4182</strain>
    </source>
</reference>
<evidence type="ECO:0000256" key="9">
    <source>
        <dbReference type="SAM" id="MobiDB-lite"/>
    </source>
</evidence>
<comment type="catalytic activity">
    <reaction evidence="6 8">
        <text>hydrogencarbonate + H(+) = CO2 + H2O</text>
        <dbReference type="Rhea" id="RHEA:10748"/>
        <dbReference type="ChEBI" id="CHEBI:15377"/>
        <dbReference type="ChEBI" id="CHEBI:15378"/>
        <dbReference type="ChEBI" id="CHEBI:16526"/>
        <dbReference type="ChEBI" id="CHEBI:17544"/>
        <dbReference type="EC" id="4.2.1.1"/>
    </reaction>
</comment>
<feature type="binding site" evidence="7">
    <location>
        <position position="157"/>
    </location>
    <ligand>
        <name>Zn(2+)</name>
        <dbReference type="ChEBI" id="CHEBI:29105"/>
    </ligand>
</feature>
<dbReference type="GO" id="GO:0008270">
    <property type="term" value="F:zinc ion binding"/>
    <property type="evidence" value="ECO:0007669"/>
    <property type="project" value="UniProtKB-UniRule"/>
</dbReference>
<feature type="compositionally biased region" description="Low complexity" evidence="9">
    <location>
        <begin position="64"/>
        <end position="91"/>
    </location>
</feature>
<evidence type="ECO:0000313" key="11">
    <source>
        <dbReference type="Proteomes" id="UP000054248"/>
    </source>
</evidence>
<dbReference type="GO" id="GO:0071244">
    <property type="term" value="P:cellular response to carbon dioxide"/>
    <property type="evidence" value="ECO:0007669"/>
    <property type="project" value="TreeGrafter"/>
</dbReference>
<name>A0A0C3QD72_9AGAM</name>
<comment type="similarity">
    <text evidence="1 8">Belongs to the beta-class carbonic anhydrase family.</text>
</comment>
<dbReference type="EMBL" id="KN823083">
    <property type="protein sequence ID" value="KIO23506.1"/>
    <property type="molecule type" value="Genomic_DNA"/>
</dbReference>
<feature type="compositionally biased region" description="Polar residues" evidence="9">
    <location>
        <begin position="37"/>
        <end position="56"/>
    </location>
</feature>
<sequence>MPSRALLIAAAVRQTTTQCTPNSRSLSEGRPYRSKHTNSTPWHPNVNSPGTSTSVAKSRHPDPSLEGPLSSSPPSSPLPASHIHLPSPSSPVNFDTQGTHPHRRHTYPVRAMQSTPQRMFSGNSEWRSFVEQEMGPDFFKDLAKGQSPKLLWIGCADSRVPETIVMAAKPGDIFVHRNIANQFHLSDDSARSVLTYAVDNLHVQTIAVVGHTKCGGAAACLGASRQPAPPNADETALGRWLGPMTELARELDLDTIPDDEALDKLVEENVKAQVANVIKTDTVQNAWKNGKDVTVHGWVFEIEHGKIRDLGISASKDTVM</sequence>
<keyword evidence="5 8" id="KW-0456">Lyase</keyword>
<reference evidence="11" key="2">
    <citation type="submission" date="2015-01" db="EMBL/GenBank/DDBJ databases">
        <title>Evolutionary Origins and Diversification of the Mycorrhizal Mutualists.</title>
        <authorList>
            <consortium name="DOE Joint Genome Institute"/>
            <consortium name="Mycorrhizal Genomics Consortium"/>
            <person name="Kohler A."/>
            <person name="Kuo A."/>
            <person name="Nagy L.G."/>
            <person name="Floudas D."/>
            <person name="Copeland A."/>
            <person name="Barry K.W."/>
            <person name="Cichocki N."/>
            <person name="Veneault-Fourrey C."/>
            <person name="LaButti K."/>
            <person name="Lindquist E.A."/>
            <person name="Lipzen A."/>
            <person name="Lundell T."/>
            <person name="Morin E."/>
            <person name="Murat C."/>
            <person name="Riley R."/>
            <person name="Ohm R."/>
            <person name="Sun H."/>
            <person name="Tunlid A."/>
            <person name="Henrissat B."/>
            <person name="Grigoriev I.V."/>
            <person name="Hibbett D.S."/>
            <person name="Martin F."/>
        </authorList>
    </citation>
    <scope>NUCLEOTIDE SEQUENCE [LARGE SCALE GENOMIC DNA]</scope>
    <source>
        <strain evidence="11">MUT 4182</strain>
    </source>
</reference>
<evidence type="ECO:0000256" key="2">
    <source>
        <dbReference type="ARBA" id="ARBA00012925"/>
    </source>
</evidence>
<feature type="binding site" evidence="7">
    <location>
        <position position="214"/>
    </location>
    <ligand>
        <name>Zn(2+)</name>
        <dbReference type="ChEBI" id="CHEBI:29105"/>
    </ligand>
</feature>
<dbReference type="SMART" id="SM00947">
    <property type="entry name" value="Pro_CA"/>
    <property type="match status" value="1"/>
</dbReference>
<evidence type="ECO:0000256" key="4">
    <source>
        <dbReference type="ARBA" id="ARBA00022833"/>
    </source>
</evidence>
<keyword evidence="4 7" id="KW-0862">Zinc</keyword>
<evidence type="ECO:0000256" key="8">
    <source>
        <dbReference type="RuleBase" id="RU003956"/>
    </source>
</evidence>
<dbReference type="HOGENOM" id="CLU_053879_3_2_1"/>
<evidence type="ECO:0000256" key="3">
    <source>
        <dbReference type="ARBA" id="ARBA00022723"/>
    </source>
</evidence>
<dbReference type="GO" id="GO:0004089">
    <property type="term" value="F:carbonate dehydratase activity"/>
    <property type="evidence" value="ECO:0007669"/>
    <property type="project" value="UniProtKB-UniRule"/>
</dbReference>
<evidence type="ECO:0000256" key="5">
    <source>
        <dbReference type="ARBA" id="ARBA00023239"/>
    </source>
</evidence>
<dbReference type="STRING" id="1051891.A0A0C3QD72"/>
<feature type="compositionally biased region" description="Polar residues" evidence="9">
    <location>
        <begin position="16"/>
        <end position="26"/>
    </location>
</feature>
<dbReference type="PANTHER" id="PTHR11002">
    <property type="entry name" value="CARBONIC ANHYDRASE"/>
    <property type="match status" value="1"/>
</dbReference>
<evidence type="ECO:0000256" key="6">
    <source>
        <dbReference type="ARBA" id="ARBA00048348"/>
    </source>
</evidence>
<evidence type="ECO:0000256" key="1">
    <source>
        <dbReference type="ARBA" id="ARBA00006217"/>
    </source>
</evidence>
<feature type="binding site" evidence="7">
    <location>
        <position position="155"/>
    </location>
    <ligand>
        <name>Zn(2+)</name>
        <dbReference type="ChEBI" id="CHEBI:29105"/>
    </ligand>
</feature>
<keyword evidence="11" id="KW-1185">Reference proteome</keyword>
<dbReference type="CDD" id="cd00883">
    <property type="entry name" value="beta_CA_cladeA"/>
    <property type="match status" value="1"/>
</dbReference>
<gene>
    <name evidence="10" type="ORF">M407DRAFT_244754</name>
</gene>
<dbReference type="Proteomes" id="UP000054248">
    <property type="component" value="Unassembled WGS sequence"/>
</dbReference>
<evidence type="ECO:0000313" key="10">
    <source>
        <dbReference type="EMBL" id="KIO23506.1"/>
    </source>
</evidence>